<evidence type="ECO:0008006" key="3">
    <source>
        <dbReference type="Google" id="ProtNLM"/>
    </source>
</evidence>
<dbReference type="InterPro" id="IPR036388">
    <property type="entry name" value="WH-like_DNA-bd_sf"/>
</dbReference>
<protein>
    <recommendedName>
        <fullName evidence="3">HTH luxR-type domain-containing protein</fullName>
    </recommendedName>
</protein>
<reference evidence="1 2" key="1">
    <citation type="submission" date="2015-08" db="EMBL/GenBank/DDBJ databases">
        <authorList>
            <person name="Babu N.S."/>
            <person name="Beckwith C.J."/>
            <person name="Beseler K.G."/>
            <person name="Brison A."/>
            <person name="Carone J.V."/>
            <person name="Caskin T.P."/>
            <person name="Diamond M."/>
            <person name="Durham M.E."/>
            <person name="Foxe J.M."/>
            <person name="Go M."/>
            <person name="Henderson B.A."/>
            <person name="Jones I.B."/>
            <person name="McGettigan J.A."/>
            <person name="Micheletti S.J."/>
            <person name="Nasrallah M.E."/>
            <person name="Ortiz D."/>
            <person name="Piller C.R."/>
            <person name="Privatt S.R."/>
            <person name="Schneider S.L."/>
            <person name="Sharp S."/>
            <person name="Smith T.C."/>
            <person name="Stanton J.D."/>
            <person name="Ullery H.E."/>
            <person name="Wilson R.J."/>
            <person name="Serrano M.G."/>
            <person name="Buck G."/>
            <person name="Lee V."/>
            <person name="Wang Y."/>
            <person name="Carvalho R."/>
            <person name="Voegtly L."/>
            <person name="Shi R."/>
            <person name="Duckworth R."/>
            <person name="Johnson A."/>
            <person name="Loviza R."/>
            <person name="Walstead R."/>
            <person name="Shah Z."/>
            <person name="Kiflezghi M."/>
            <person name="Wade K."/>
            <person name="Ball S.L."/>
            <person name="Bradley K.W."/>
            <person name="Asai D.J."/>
            <person name="Bowman C.A."/>
            <person name="Russell D.A."/>
            <person name="Pope W.H."/>
            <person name="Jacobs-Sera D."/>
            <person name="Hendrix R.W."/>
            <person name="Hatfull G.F."/>
        </authorList>
    </citation>
    <scope>NUCLEOTIDE SEQUENCE [LARGE SCALE GENOMIC DNA]</scope>
    <source>
        <strain evidence="1 2">DSM 27710</strain>
    </source>
</reference>
<name>A0A0K1PES4_9BACT</name>
<evidence type="ECO:0000313" key="2">
    <source>
        <dbReference type="Proteomes" id="UP000055590"/>
    </source>
</evidence>
<dbReference type="GO" id="GO:0006355">
    <property type="term" value="P:regulation of DNA-templated transcription"/>
    <property type="evidence" value="ECO:0007669"/>
    <property type="project" value="InterPro"/>
</dbReference>
<dbReference type="InterPro" id="IPR016032">
    <property type="entry name" value="Sig_transdc_resp-reg_C-effctor"/>
</dbReference>
<dbReference type="AlphaFoldDB" id="A0A0K1PES4"/>
<gene>
    <name evidence="1" type="ORF">AKJ08_2303</name>
</gene>
<organism evidence="1 2">
    <name type="scientific">Vulgatibacter incomptus</name>
    <dbReference type="NCBI Taxonomy" id="1391653"/>
    <lineage>
        <taxon>Bacteria</taxon>
        <taxon>Pseudomonadati</taxon>
        <taxon>Myxococcota</taxon>
        <taxon>Myxococcia</taxon>
        <taxon>Myxococcales</taxon>
        <taxon>Cystobacterineae</taxon>
        <taxon>Vulgatibacteraceae</taxon>
        <taxon>Vulgatibacter</taxon>
    </lineage>
</organism>
<accession>A0A0K1PES4</accession>
<sequence length="278" mass="29367">MRASGAPAGLLADLDAPFLGPSSVANHGISGEAWLVAVKQAALAADLEPVPGPARTHFVAVDDDHGQPKLLVLHGESGRWRTLALAFGGSASDPAVRRAISEALERPPPAVHPSIALLDGIGRQTGLPFALLEKRELAWANLALWSAMGLTDGAQLGSAFLSPKTLLISTRIEAAARGELSLPGLVLSPLPNGAQLVQAADPEEKLRAARFDRLVRTWGLTLTERHELTHILQGRPSKEAARLDEVSPDTIRERRRRIYKKAGVGGAGPLRALLGGLS</sequence>
<dbReference type="Proteomes" id="UP000055590">
    <property type="component" value="Chromosome"/>
</dbReference>
<dbReference type="KEGG" id="vin:AKJ08_2303"/>
<dbReference type="GO" id="GO:0003677">
    <property type="term" value="F:DNA binding"/>
    <property type="evidence" value="ECO:0007669"/>
    <property type="project" value="InterPro"/>
</dbReference>
<proteinExistence type="predicted"/>
<keyword evidence="2" id="KW-1185">Reference proteome</keyword>
<dbReference type="SUPFAM" id="SSF46894">
    <property type="entry name" value="C-terminal effector domain of the bipartite response regulators"/>
    <property type="match status" value="1"/>
</dbReference>
<evidence type="ECO:0000313" key="1">
    <source>
        <dbReference type="EMBL" id="AKU91916.1"/>
    </source>
</evidence>
<dbReference type="EMBL" id="CP012332">
    <property type="protein sequence ID" value="AKU91916.1"/>
    <property type="molecule type" value="Genomic_DNA"/>
</dbReference>
<dbReference type="Gene3D" id="1.10.10.10">
    <property type="entry name" value="Winged helix-like DNA-binding domain superfamily/Winged helix DNA-binding domain"/>
    <property type="match status" value="1"/>
</dbReference>
<dbReference type="STRING" id="1391653.AKJ08_2303"/>